<dbReference type="Proteomes" id="UP000248863">
    <property type="component" value="Unassembled WGS sequence"/>
</dbReference>
<organism evidence="1 2">
    <name type="scientific">Rhodoplanes elegans</name>
    <dbReference type="NCBI Taxonomy" id="29408"/>
    <lineage>
        <taxon>Bacteria</taxon>
        <taxon>Pseudomonadati</taxon>
        <taxon>Pseudomonadota</taxon>
        <taxon>Alphaproteobacteria</taxon>
        <taxon>Hyphomicrobiales</taxon>
        <taxon>Nitrobacteraceae</taxon>
        <taxon>Rhodoplanes</taxon>
    </lineage>
</organism>
<proteinExistence type="predicted"/>
<protein>
    <submittedName>
        <fullName evidence="1">Uncharacterized protein</fullName>
    </submittedName>
</protein>
<evidence type="ECO:0000313" key="2">
    <source>
        <dbReference type="Proteomes" id="UP000248863"/>
    </source>
</evidence>
<accession>A0A327KP24</accession>
<comment type="caution">
    <text evidence="1">The sequence shown here is derived from an EMBL/GenBank/DDBJ whole genome shotgun (WGS) entry which is preliminary data.</text>
</comment>
<gene>
    <name evidence="1" type="ORF">CH338_07220</name>
</gene>
<dbReference type="EMBL" id="NPEU01000050">
    <property type="protein sequence ID" value="RAI40111.1"/>
    <property type="molecule type" value="Genomic_DNA"/>
</dbReference>
<dbReference type="AlphaFoldDB" id="A0A327KP24"/>
<keyword evidence="2" id="KW-1185">Reference proteome</keyword>
<evidence type="ECO:0000313" key="1">
    <source>
        <dbReference type="EMBL" id="RAI40111.1"/>
    </source>
</evidence>
<sequence>MDRRRPARSEPSSTVGEEIEMRGTILAAAAAVGIALFGMAPASAAPATGASGLLSAAEVQEAVIQAQWHYARRSHWRWGSRGYVHGPNRSHWRWGSRPRCHWRGRSVWGRC</sequence>
<reference evidence="1 2" key="1">
    <citation type="submission" date="2017-07" db="EMBL/GenBank/DDBJ databases">
        <title>Draft Genome Sequences of Select Purple Nonsulfur Bacteria.</title>
        <authorList>
            <person name="Lasarre B."/>
            <person name="Mckinlay J.B."/>
        </authorList>
    </citation>
    <scope>NUCLEOTIDE SEQUENCE [LARGE SCALE GENOMIC DNA]</scope>
    <source>
        <strain evidence="1 2">DSM 11907</strain>
    </source>
</reference>
<name>A0A327KP24_9BRAD</name>